<protein>
    <submittedName>
        <fullName evidence="1">Uncharacterized protein</fullName>
    </submittedName>
</protein>
<evidence type="ECO:0000313" key="2">
    <source>
        <dbReference type="Proteomes" id="UP000245474"/>
    </source>
</evidence>
<proteinExistence type="predicted"/>
<keyword evidence="2" id="KW-1185">Reference proteome</keyword>
<name>A0A2U2N6Q5_9GAMM</name>
<dbReference type="EMBL" id="QFFI01000005">
    <property type="protein sequence ID" value="PWG64669.1"/>
    <property type="molecule type" value="Genomic_DNA"/>
</dbReference>
<dbReference type="Proteomes" id="UP000245474">
    <property type="component" value="Unassembled WGS sequence"/>
</dbReference>
<gene>
    <name evidence="1" type="ORF">DEM34_04900</name>
</gene>
<sequence length="136" mass="14956">MSDQFLRVAEELGWDLEQQIQVLDDFVAGFGVSSRLDAWLAERSLGVHQRCNRAGLRDGMLRFVGELGAAGAFSHYLQRELRLAAEAALAAAAAEQEAAAAPAAEALAAEPPAPHRRWGWWPFRRQTRSLRESVAS</sequence>
<dbReference type="AlphaFoldDB" id="A0A2U2N6Q5"/>
<dbReference type="RefSeq" id="WP_109676848.1">
    <property type="nucleotide sequence ID" value="NZ_CP086615.1"/>
</dbReference>
<organism evidence="1 2">
    <name type="scientific">Sediminicurvatus halobius</name>
    <dbReference type="NCBI Taxonomy" id="2182432"/>
    <lineage>
        <taxon>Bacteria</taxon>
        <taxon>Pseudomonadati</taxon>
        <taxon>Pseudomonadota</taxon>
        <taxon>Gammaproteobacteria</taxon>
        <taxon>Chromatiales</taxon>
        <taxon>Ectothiorhodospiraceae</taxon>
        <taxon>Sediminicurvatus</taxon>
    </lineage>
</organism>
<accession>A0A2U2N6Q5</accession>
<reference evidence="1 2" key="1">
    <citation type="submission" date="2018-05" db="EMBL/GenBank/DDBJ databases">
        <title>Spiribacter halobius sp. nov., a moderately halophilic bacterium isolated from marine solar saltern.</title>
        <authorList>
            <person name="Zheng W.-S."/>
            <person name="Lu D.-C."/>
            <person name="Du Z.-J."/>
        </authorList>
    </citation>
    <scope>NUCLEOTIDE SEQUENCE [LARGE SCALE GENOMIC DNA]</scope>
    <source>
        <strain evidence="1 2">E85</strain>
    </source>
</reference>
<evidence type="ECO:0000313" key="1">
    <source>
        <dbReference type="EMBL" id="PWG64669.1"/>
    </source>
</evidence>
<dbReference type="OrthoDB" id="5797331at2"/>
<comment type="caution">
    <text evidence="1">The sequence shown here is derived from an EMBL/GenBank/DDBJ whole genome shotgun (WGS) entry which is preliminary data.</text>
</comment>